<dbReference type="Gene3D" id="1.20.120.1200">
    <property type="entry name" value="NADH-ubiquinone/plastoquinone oxidoreductase chain 6, subunit NuoJ"/>
    <property type="match status" value="1"/>
</dbReference>
<comment type="caution">
    <text evidence="3">The sequence shown here is derived from an EMBL/GenBank/DDBJ whole genome shotgun (WGS) entry which is preliminary data.</text>
</comment>
<evidence type="ECO:0000313" key="3">
    <source>
        <dbReference type="EMBL" id="MFC0082274.1"/>
    </source>
</evidence>
<keyword evidence="1" id="KW-0472">Membrane</keyword>
<evidence type="ECO:0000313" key="4">
    <source>
        <dbReference type="Proteomes" id="UP001589788"/>
    </source>
</evidence>
<reference evidence="3 4" key="1">
    <citation type="submission" date="2024-09" db="EMBL/GenBank/DDBJ databases">
        <authorList>
            <person name="Sun Q."/>
            <person name="Mori K."/>
        </authorList>
    </citation>
    <scope>NUCLEOTIDE SEQUENCE [LARGE SCALE GENOMIC DNA]</scope>
    <source>
        <strain evidence="3 4">JCM 15389</strain>
    </source>
</reference>
<feature type="region of interest" description="Disordered" evidence="2">
    <location>
        <begin position="179"/>
        <end position="220"/>
    </location>
</feature>
<comment type="function">
    <text evidence="1">NDH-1 shuttles electrons from NADH, via FMN and iron-sulfur (Fe-S) centers, to quinones in the respiratory chain. Couples the redox reaction to proton translocation (for every two electrons transferred, four hydrogen ions are translocated across the cytoplasmic membrane), and thus conserves the redox energy in a proton gradient.</text>
</comment>
<dbReference type="Pfam" id="PF00499">
    <property type="entry name" value="Oxidored_q3"/>
    <property type="match status" value="1"/>
</dbReference>
<dbReference type="InterPro" id="IPR042106">
    <property type="entry name" value="Nuo/plastoQ_OxRdtase_6_NuoJ"/>
</dbReference>
<dbReference type="EMBL" id="JBHLYQ010000085">
    <property type="protein sequence ID" value="MFC0082274.1"/>
    <property type="molecule type" value="Genomic_DNA"/>
</dbReference>
<accession>A0ABV6C7J7</accession>
<dbReference type="RefSeq" id="WP_377789812.1">
    <property type="nucleotide sequence ID" value="NZ_JBHLYQ010000085.1"/>
</dbReference>
<proteinExistence type="inferred from homology"/>
<evidence type="ECO:0000256" key="2">
    <source>
        <dbReference type="SAM" id="MobiDB-lite"/>
    </source>
</evidence>
<keyword evidence="4" id="KW-1185">Reference proteome</keyword>
<feature type="transmembrane region" description="Helical" evidence="1">
    <location>
        <begin position="12"/>
        <end position="31"/>
    </location>
</feature>
<feature type="transmembrane region" description="Helical" evidence="1">
    <location>
        <begin position="61"/>
        <end position="86"/>
    </location>
</feature>
<protein>
    <recommendedName>
        <fullName evidence="1">NADH-quinone oxidoreductase subunit J</fullName>
        <ecNumber evidence="1">7.1.1.-</ecNumber>
    </recommendedName>
</protein>
<keyword evidence="1" id="KW-1133">Transmembrane helix</keyword>
<evidence type="ECO:0000256" key="1">
    <source>
        <dbReference type="RuleBase" id="RU004429"/>
    </source>
</evidence>
<comment type="similarity">
    <text evidence="1">Belongs to the complex I subunit 6 family.</text>
</comment>
<dbReference type="PANTHER" id="PTHR33269">
    <property type="entry name" value="NADH-UBIQUINONE OXIDOREDUCTASE CHAIN 6"/>
    <property type="match status" value="1"/>
</dbReference>
<feature type="transmembrane region" description="Helical" evidence="1">
    <location>
        <begin position="154"/>
        <end position="176"/>
    </location>
</feature>
<comment type="subcellular location">
    <subcellularLocation>
        <location evidence="1">Cell membrane</location>
        <topology evidence="1">Multi-pass membrane protein</topology>
    </subcellularLocation>
</comment>
<dbReference type="EC" id="7.1.1.-" evidence="1"/>
<sequence>MGALLGVTRVDFAVFWVCAVIVVAGGVGVVLSRQPVYAALSLVLTMFGIAVLFVAQDANFLAAVQVIVYAGAIVVLFLFVIMFLGVDRREDLRVEPLRSQRVLAPVLVAMALAVVLLLGATAHWAVGAPEVVGPARGQPGGDVAALGRAVFTDYLWPFEITAGLLIIAVVGAVVLARRPPRPEPDDTPEQLEELTQPAGSLTPSPESREESEPSEEEVVS</sequence>
<dbReference type="Proteomes" id="UP001589788">
    <property type="component" value="Unassembled WGS sequence"/>
</dbReference>
<feature type="transmembrane region" description="Helical" evidence="1">
    <location>
        <begin position="36"/>
        <end position="55"/>
    </location>
</feature>
<dbReference type="InterPro" id="IPR001457">
    <property type="entry name" value="NADH_UbQ/plastoQ_OxRdtase_su6"/>
</dbReference>
<keyword evidence="1" id="KW-0874">Quinone</keyword>
<comment type="catalytic activity">
    <reaction evidence="1">
        <text>a quinone + NADH + 5 H(+)(in) = a quinol + NAD(+) + 4 H(+)(out)</text>
        <dbReference type="Rhea" id="RHEA:57888"/>
        <dbReference type="ChEBI" id="CHEBI:15378"/>
        <dbReference type="ChEBI" id="CHEBI:24646"/>
        <dbReference type="ChEBI" id="CHEBI:57540"/>
        <dbReference type="ChEBI" id="CHEBI:57945"/>
        <dbReference type="ChEBI" id="CHEBI:132124"/>
    </reaction>
</comment>
<keyword evidence="1" id="KW-0520">NAD</keyword>
<organism evidence="3 4">
    <name type="scientific">Aciditerrimonas ferrireducens</name>
    <dbReference type="NCBI Taxonomy" id="667306"/>
    <lineage>
        <taxon>Bacteria</taxon>
        <taxon>Bacillati</taxon>
        <taxon>Actinomycetota</taxon>
        <taxon>Acidimicrobiia</taxon>
        <taxon>Acidimicrobiales</taxon>
        <taxon>Acidimicrobiaceae</taxon>
        <taxon>Aciditerrimonas</taxon>
    </lineage>
</organism>
<gene>
    <name evidence="3" type="ORF">ACFFRE_08965</name>
</gene>
<name>A0ABV6C7J7_9ACTN</name>
<feature type="transmembrane region" description="Helical" evidence="1">
    <location>
        <begin position="106"/>
        <end position="126"/>
    </location>
</feature>
<keyword evidence="1" id="KW-0812">Transmembrane</keyword>
<dbReference type="PANTHER" id="PTHR33269:SF19">
    <property type="entry name" value="NADH-QUINONE OXIDOREDUCTASE SUBUNIT J"/>
    <property type="match status" value="1"/>
</dbReference>
<keyword evidence="1" id="KW-1003">Cell membrane</keyword>